<sequence length="136" mass="15755">MLVNSKTNNDKVVLGLLSLTFPEDERDLSNVKELLESIYQDDSQEIFLYRDPETDNFIGIFVVEFNTLESNDQRHSTSIVIQRYGIVPSFIDDGIDYRMYGELRKKYPNYAIIGTMDLSEKVAQWGEKFQQEALGE</sequence>
<evidence type="ECO:0000313" key="1">
    <source>
        <dbReference type="EMBL" id="PKY88221.1"/>
    </source>
</evidence>
<dbReference type="RefSeq" id="WP_006701332.1">
    <property type="nucleotide sequence ID" value="NZ_PKHE01000015.1"/>
</dbReference>
<dbReference type="OrthoDB" id="2189687at2"/>
<gene>
    <name evidence="1" type="ORF">CYJ57_05925</name>
</gene>
<protein>
    <submittedName>
        <fullName evidence="1">Uncharacterized protein</fullName>
    </submittedName>
</protein>
<reference evidence="1 2" key="1">
    <citation type="submission" date="2017-12" db="EMBL/GenBank/DDBJ databases">
        <title>Phylogenetic diversity of female urinary microbiome.</title>
        <authorList>
            <person name="Thomas-White K."/>
            <person name="Wolfe A.J."/>
        </authorList>
    </citation>
    <scope>NUCLEOTIDE SEQUENCE [LARGE SCALE GENOMIC DNA]</scope>
    <source>
        <strain evidence="1 2">UMB0898</strain>
    </source>
</reference>
<evidence type="ECO:0000313" key="2">
    <source>
        <dbReference type="Proteomes" id="UP000234384"/>
    </source>
</evidence>
<name>A0A2I1JXU0_9LACT</name>
<dbReference type="Proteomes" id="UP000234384">
    <property type="component" value="Unassembled WGS sequence"/>
</dbReference>
<dbReference type="AlphaFoldDB" id="A0A2I1JXU0"/>
<comment type="caution">
    <text evidence="1">The sequence shown here is derived from an EMBL/GenBank/DDBJ whole genome shotgun (WGS) entry which is preliminary data.</text>
</comment>
<organism evidence="1 2">
    <name type="scientific">Falseniella ignava</name>
    <dbReference type="NCBI Taxonomy" id="137730"/>
    <lineage>
        <taxon>Bacteria</taxon>
        <taxon>Bacillati</taxon>
        <taxon>Bacillota</taxon>
        <taxon>Bacilli</taxon>
        <taxon>Lactobacillales</taxon>
        <taxon>Aerococcaceae</taxon>
        <taxon>Falseniella</taxon>
    </lineage>
</organism>
<dbReference type="EMBL" id="PKHE01000015">
    <property type="protein sequence ID" value="PKY88221.1"/>
    <property type="molecule type" value="Genomic_DNA"/>
</dbReference>
<accession>A0A2I1JXU0</accession>
<proteinExistence type="predicted"/>